<sequence length="340" mass="35603">MKAFNPLSPTFFTLFTHLLLCQAICYYPSGDVAPQDLPCNDEAGQAACCGPAYVCLSNGICMSSGLEKQLPNQALYVRGSCTDKDWRSSKCPSFCVDPAKGHKLDGGIGIKKCPNRSDDTYHCDDGQPFDCDLLDNVLSFQGTPTVMTTIGVARSTTQLSTTTTTTTTSSLSSATTTLSSSTTPSPTPNSKPTSDPSNSVTANVAPAESSSSPGSSPQPSDSQPSNGLIIGLAVAVPSGVLGLAAAGLTFFWSRRKLKRAANARTQGTTTTNNSGMEQAPAKMDGPPVPGYINGYNMYHHHYKPPEPGLAVAEAWVPPTELPGGTGVNPVAWELPGGNRY</sequence>
<feature type="region of interest" description="Disordered" evidence="5">
    <location>
        <begin position="261"/>
        <end position="284"/>
    </location>
</feature>
<dbReference type="RefSeq" id="XP_062727408.1">
    <property type="nucleotide sequence ID" value="XM_062868603.1"/>
</dbReference>
<keyword evidence="9" id="KW-1185">Reference proteome</keyword>
<dbReference type="AlphaFoldDB" id="A0AAJ0M785"/>
<organism evidence="8 9">
    <name type="scientific">Chaetomium strumarium</name>
    <dbReference type="NCBI Taxonomy" id="1170767"/>
    <lineage>
        <taxon>Eukaryota</taxon>
        <taxon>Fungi</taxon>
        <taxon>Dikarya</taxon>
        <taxon>Ascomycota</taxon>
        <taxon>Pezizomycotina</taxon>
        <taxon>Sordariomycetes</taxon>
        <taxon>Sordariomycetidae</taxon>
        <taxon>Sordariales</taxon>
        <taxon>Chaetomiaceae</taxon>
        <taxon>Chaetomium</taxon>
    </lineage>
</organism>
<evidence type="ECO:0008006" key="10">
    <source>
        <dbReference type="Google" id="ProtNLM"/>
    </source>
</evidence>
<evidence type="ECO:0000256" key="5">
    <source>
        <dbReference type="SAM" id="MobiDB-lite"/>
    </source>
</evidence>
<protein>
    <recommendedName>
        <fullName evidence="10">Mid2 domain-containing protein</fullName>
    </recommendedName>
</protein>
<accession>A0AAJ0M785</accession>
<keyword evidence="4 6" id="KW-0472">Membrane</keyword>
<reference evidence="8" key="2">
    <citation type="submission" date="2023-06" db="EMBL/GenBank/DDBJ databases">
        <authorList>
            <consortium name="Lawrence Berkeley National Laboratory"/>
            <person name="Mondo S.J."/>
            <person name="Hensen N."/>
            <person name="Bonometti L."/>
            <person name="Westerberg I."/>
            <person name="Brannstrom I.O."/>
            <person name="Guillou S."/>
            <person name="Cros-Aarteil S."/>
            <person name="Calhoun S."/>
            <person name="Haridas S."/>
            <person name="Kuo A."/>
            <person name="Pangilinan J."/>
            <person name="Riley R."/>
            <person name="Labutti K."/>
            <person name="Andreopoulos B."/>
            <person name="Lipzen A."/>
            <person name="Chen C."/>
            <person name="Yanf M."/>
            <person name="Daum C."/>
            <person name="Ng V."/>
            <person name="Clum A."/>
            <person name="Steindorff A."/>
            <person name="Ohm R."/>
            <person name="Martin F."/>
            <person name="Silar P."/>
            <person name="Natvig D."/>
            <person name="Lalanne C."/>
            <person name="Gautier V."/>
            <person name="Ament-Velasquez S.L."/>
            <person name="Kruys A."/>
            <person name="Hutchinson M.I."/>
            <person name="Powell A.J."/>
            <person name="Barry K."/>
            <person name="Miller A.N."/>
            <person name="Grigoriev I.V."/>
            <person name="Debuchy R."/>
            <person name="Gladieux P."/>
            <person name="Thoren M.H."/>
            <person name="Johannesson H."/>
        </authorList>
    </citation>
    <scope>NUCLEOTIDE SEQUENCE</scope>
    <source>
        <strain evidence="8">CBS 333.67</strain>
    </source>
</reference>
<evidence type="ECO:0000313" key="8">
    <source>
        <dbReference type="EMBL" id="KAK3311628.1"/>
    </source>
</evidence>
<keyword evidence="7" id="KW-0732">Signal</keyword>
<dbReference type="PANTHER" id="PTHR15549">
    <property type="entry name" value="PAIRED IMMUNOGLOBULIN-LIKE TYPE 2 RECEPTOR"/>
    <property type="match status" value="1"/>
</dbReference>
<dbReference type="GO" id="GO:0071944">
    <property type="term" value="C:cell periphery"/>
    <property type="evidence" value="ECO:0007669"/>
    <property type="project" value="UniProtKB-ARBA"/>
</dbReference>
<evidence type="ECO:0000256" key="1">
    <source>
        <dbReference type="ARBA" id="ARBA00004167"/>
    </source>
</evidence>
<feature type="chain" id="PRO_5042572350" description="Mid2 domain-containing protein" evidence="7">
    <location>
        <begin position="24"/>
        <end position="340"/>
    </location>
</feature>
<evidence type="ECO:0000256" key="2">
    <source>
        <dbReference type="ARBA" id="ARBA00022692"/>
    </source>
</evidence>
<feature type="transmembrane region" description="Helical" evidence="6">
    <location>
        <begin position="228"/>
        <end position="252"/>
    </location>
</feature>
<feature type="signal peptide" evidence="7">
    <location>
        <begin position="1"/>
        <end position="23"/>
    </location>
</feature>
<proteinExistence type="predicted"/>
<feature type="compositionally biased region" description="Polar residues" evidence="5">
    <location>
        <begin position="263"/>
        <end position="276"/>
    </location>
</feature>
<keyword evidence="2 6" id="KW-0812">Transmembrane</keyword>
<evidence type="ECO:0000256" key="7">
    <source>
        <dbReference type="SAM" id="SignalP"/>
    </source>
</evidence>
<dbReference type="InterPro" id="IPR051694">
    <property type="entry name" value="Immunoregulatory_rcpt-like"/>
</dbReference>
<dbReference type="PANTHER" id="PTHR15549:SF30">
    <property type="entry name" value="MID2 DOMAIN-CONTAINING PROTEIN"/>
    <property type="match status" value="1"/>
</dbReference>
<comment type="caution">
    <text evidence="8">The sequence shown here is derived from an EMBL/GenBank/DDBJ whole genome shotgun (WGS) entry which is preliminary data.</text>
</comment>
<dbReference type="GeneID" id="87887432"/>
<name>A0AAJ0M785_9PEZI</name>
<dbReference type="EMBL" id="JAUDZG010000001">
    <property type="protein sequence ID" value="KAK3311628.1"/>
    <property type="molecule type" value="Genomic_DNA"/>
</dbReference>
<evidence type="ECO:0000256" key="4">
    <source>
        <dbReference type="ARBA" id="ARBA00023136"/>
    </source>
</evidence>
<gene>
    <name evidence="8" type="ORF">B0T15DRAFT_522099</name>
</gene>
<reference evidence="8" key="1">
    <citation type="journal article" date="2023" name="Mol. Phylogenet. Evol.">
        <title>Genome-scale phylogeny and comparative genomics of the fungal order Sordariales.</title>
        <authorList>
            <person name="Hensen N."/>
            <person name="Bonometti L."/>
            <person name="Westerberg I."/>
            <person name="Brannstrom I.O."/>
            <person name="Guillou S."/>
            <person name="Cros-Aarteil S."/>
            <person name="Calhoun S."/>
            <person name="Haridas S."/>
            <person name="Kuo A."/>
            <person name="Mondo S."/>
            <person name="Pangilinan J."/>
            <person name="Riley R."/>
            <person name="LaButti K."/>
            <person name="Andreopoulos B."/>
            <person name="Lipzen A."/>
            <person name="Chen C."/>
            <person name="Yan M."/>
            <person name="Daum C."/>
            <person name="Ng V."/>
            <person name="Clum A."/>
            <person name="Steindorff A."/>
            <person name="Ohm R.A."/>
            <person name="Martin F."/>
            <person name="Silar P."/>
            <person name="Natvig D.O."/>
            <person name="Lalanne C."/>
            <person name="Gautier V."/>
            <person name="Ament-Velasquez S.L."/>
            <person name="Kruys A."/>
            <person name="Hutchinson M.I."/>
            <person name="Powell A.J."/>
            <person name="Barry K."/>
            <person name="Miller A.N."/>
            <person name="Grigoriev I.V."/>
            <person name="Debuchy R."/>
            <person name="Gladieux P."/>
            <person name="Hiltunen Thoren M."/>
            <person name="Johannesson H."/>
        </authorList>
    </citation>
    <scope>NUCLEOTIDE SEQUENCE</scope>
    <source>
        <strain evidence="8">CBS 333.67</strain>
    </source>
</reference>
<evidence type="ECO:0000256" key="6">
    <source>
        <dbReference type="SAM" id="Phobius"/>
    </source>
</evidence>
<comment type="subcellular location">
    <subcellularLocation>
        <location evidence="1">Membrane</location>
        <topology evidence="1">Single-pass membrane protein</topology>
    </subcellularLocation>
</comment>
<feature type="region of interest" description="Disordered" evidence="5">
    <location>
        <begin position="157"/>
        <end position="224"/>
    </location>
</feature>
<feature type="compositionally biased region" description="Low complexity" evidence="5">
    <location>
        <begin position="157"/>
        <end position="199"/>
    </location>
</feature>
<dbReference type="GO" id="GO:0016020">
    <property type="term" value="C:membrane"/>
    <property type="evidence" value="ECO:0007669"/>
    <property type="project" value="UniProtKB-SubCell"/>
</dbReference>
<feature type="compositionally biased region" description="Low complexity" evidence="5">
    <location>
        <begin position="209"/>
        <end position="224"/>
    </location>
</feature>
<evidence type="ECO:0000256" key="3">
    <source>
        <dbReference type="ARBA" id="ARBA00022989"/>
    </source>
</evidence>
<evidence type="ECO:0000313" key="9">
    <source>
        <dbReference type="Proteomes" id="UP001273166"/>
    </source>
</evidence>
<dbReference type="Proteomes" id="UP001273166">
    <property type="component" value="Unassembled WGS sequence"/>
</dbReference>
<keyword evidence="3 6" id="KW-1133">Transmembrane helix</keyword>